<organism evidence="2 3">
    <name type="scientific">Protopolystoma xenopodis</name>
    <dbReference type="NCBI Taxonomy" id="117903"/>
    <lineage>
        <taxon>Eukaryota</taxon>
        <taxon>Metazoa</taxon>
        <taxon>Spiralia</taxon>
        <taxon>Lophotrochozoa</taxon>
        <taxon>Platyhelminthes</taxon>
        <taxon>Monogenea</taxon>
        <taxon>Polyopisthocotylea</taxon>
        <taxon>Polystomatidea</taxon>
        <taxon>Polystomatidae</taxon>
        <taxon>Protopolystoma</taxon>
    </lineage>
</organism>
<proteinExistence type="predicted"/>
<feature type="region of interest" description="Disordered" evidence="1">
    <location>
        <begin position="115"/>
        <end position="170"/>
    </location>
</feature>
<comment type="caution">
    <text evidence="2">The sequence shown here is derived from an EMBL/GenBank/DDBJ whole genome shotgun (WGS) entry which is preliminary data.</text>
</comment>
<evidence type="ECO:0000313" key="2">
    <source>
        <dbReference type="EMBL" id="VEL41236.1"/>
    </source>
</evidence>
<dbReference type="AlphaFoldDB" id="A0A3S5BUZ6"/>
<gene>
    <name evidence="2" type="ORF">PXEA_LOCUS34676</name>
</gene>
<dbReference type="EMBL" id="CAAALY010268505">
    <property type="protein sequence ID" value="VEL41236.1"/>
    <property type="molecule type" value="Genomic_DNA"/>
</dbReference>
<accession>A0A3S5BUZ6</accession>
<dbReference type="Proteomes" id="UP000784294">
    <property type="component" value="Unassembled WGS sequence"/>
</dbReference>
<protein>
    <submittedName>
        <fullName evidence="2">Uncharacterized protein</fullName>
    </submittedName>
</protein>
<keyword evidence="3" id="KW-1185">Reference proteome</keyword>
<evidence type="ECO:0000313" key="3">
    <source>
        <dbReference type="Proteomes" id="UP000784294"/>
    </source>
</evidence>
<name>A0A3S5BUZ6_9PLAT</name>
<reference evidence="2" key="1">
    <citation type="submission" date="2018-11" db="EMBL/GenBank/DDBJ databases">
        <authorList>
            <consortium name="Pathogen Informatics"/>
        </authorList>
    </citation>
    <scope>NUCLEOTIDE SEQUENCE</scope>
</reference>
<sequence length="170" mass="18606">MLSLLEGSKLEPTSKIANEQAFIRKLLEPLLEAAEANLAFEAAEIQASSRSLRSNSVVGSSVSSASSVLSTGLLERQGSDAQALIRSAKLGLIAQREKLVASIRSEILTGWISRDHAKQHSAKQTQSLKPQRSRHEAFENQKSSGRRSHRQNIPREVSKSPAMKQAHNRS</sequence>
<evidence type="ECO:0000256" key="1">
    <source>
        <dbReference type="SAM" id="MobiDB-lite"/>
    </source>
</evidence>